<feature type="transmembrane region" description="Helical" evidence="1">
    <location>
        <begin position="190"/>
        <end position="223"/>
    </location>
</feature>
<organism evidence="2 3">
    <name type="scientific">Brachyspira hampsonii</name>
    <dbReference type="NCBI Taxonomy" id="1287055"/>
    <lineage>
        <taxon>Bacteria</taxon>
        <taxon>Pseudomonadati</taxon>
        <taxon>Spirochaetota</taxon>
        <taxon>Spirochaetia</taxon>
        <taxon>Brachyspirales</taxon>
        <taxon>Brachyspiraceae</taxon>
        <taxon>Brachyspira</taxon>
    </lineage>
</organism>
<keyword evidence="1" id="KW-0812">Transmembrane</keyword>
<accession>A0A1E5NCD2</accession>
<feature type="transmembrane region" description="Helical" evidence="1">
    <location>
        <begin position="314"/>
        <end position="336"/>
    </location>
</feature>
<evidence type="ECO:0000256" key="1">
    <source>
        <dbReference type="SAM" id="Phobius"/>
    </source>
</evidence>
<protein>
    <recommendedName>
        <fullName evidence="4">Glycosyltransferase RgtA/B/C/D-like domain-containing protein</fullName>
    </recommendedName>
</protein>
<proteinExistence type="predicted"/>
<dbReference type="EMBL" id="MDCO01000012">
    <property type="protein sequence ID" value="OEJ13793.1"/>
    <property type="molecule type" value="Genomic_DNA"/>
</dbReference>
<feature type="transmembrane region" description="Helical" evidence="1">
    <location>
        <begin position="115"/>
        <end position="132"/>
    </location>
</feature>
<sequence>MLLYYCMEQYMKSSSLIYVLIIILSIFIGVITRIQLYDKYNIASGDSLEHYYNMRKNYDNKEFPVMGVYLVSPRLLIGSESVYEENVPRIPGGLFYLQYSVLYFLSGENIDIARLLNYILITTSPLVFLIFILKKFGLKIMSIITSILFVNATFLHFQNEIYNPDTVFILSFLSITLILIYISSDNKASYIASIFIFPVLALEAMCHIAVFFSIVPAFIIYLIIRRKRTKQYLVPLSIGVLISFLLYVPYIVYEISNGFPNLMNIVYAKNSVKSIIQPPQIWSILFFPTNEPNHNYGNEAAAIFTHWFNGDIKLVFSFIFYIISVLIGLLSFVFFISDLFRKKLNDSNDLIFKESAIIYFVYIIATIIIFMILNLGSGRPRYFYNIYPFTFIPIIYFLKKIENKKLFNFAVVFAIMNLFAVNIQLYDEYKNNKDIGWNFMQPHIESIIKDSNTNSFNLYDSDQYSYVLMKIENPNFKLDTNSNIRYSIIKPGDTNFNNNMLIIYSNEQYITYKEEITN</sequence>
<reference evidence="2 3" key="1">
    <citation type="submission" date="2016-08" db="EMBL/GenBank/DDBJ databases">
        <title>Characterization and recognition of Brachyspira hampsonii sp. nov., a novel intestinal spirochete that is pathogenic to pigs.</title>
        <authorList>
            <person name="Mirajkar N."/>
            <person name="La T."/>
            <person name="Phillips N."/>
            <person name="Hampson D."/>
            <person name="Gebhart C."/>
        </authorList>
    </citation>
    <scope>NUCLEOTIDE SEQUENCE [LARGE SCALE GENOMIC DNA]</scope>
    <source>
        <strain evidence="2 3">P280/1</strain>
    </source>
</reference>
<feature type="transmembrane region" description="Helical" evidence="1">
    <location>
        <begin position="15"/>
        <end position="34"/>
    </location>
</feature>
<evidence type="ECO:0000313" key="2">
    <source>
        <dbReference type="EMBL" id="OEJ13793.1"/>
    </source>
</evidence>
<evidence type="ECO:0000313" key="3">
    <source>
        <dbReference type="Proteomes" id="UP000095247"/>
    </source>
</evidence>
<feature type="transmembrane region" description="Helical" evidence="1">
    <location>
        <begin position="232"/>
        <end position="253"/>
    </location>
</feature>
<feature type="transmembrane region" description="Helical" evidence="1">
    <location>
        <begin position="167"/>
        <end position="184"/>
    </location>
</feature>
<keyword evidence="1" id="KW-0472">Membrane</keyword>
<feature type="transmembrane region" description="Helical" evidence="1">
    <location>
        <begin position="138"/>
        <end position="155"/>
    </location>
</feature>
<name>A0A1E5NCD2_9SPIR</name>
<dbReference type="Proteomes" id="UP000095247">
    <property type="component" value="Unassembled WGS sequence"/>
</dbReference>
<feature type="transmembrane region" description="Helical" evidence="1">
    <location>
        <begin position="357"/>
        <end position="376"/>
    </location>
</feature>
<feature type="transmembrane region" description="Helical" evidence="1">
    <location>
        <begin position="406"/>
        <end position="426"/>
    </location>
</feature>
<comment type="caution">
    <text evidence="2">The sequence shown here is derived from an EMBL/GenBank/DDBJ whole genome shotgun (WGS) entry which is preliminary data.</text>
</comment>
<gene>
    <name evidence="2" type="ORF">BFL38_03325</name>
</gene>
<evidence type="ECO:0008006" key="4">
    <source>
        <dbReference type="Google" id="ProtNLM"/>
    </source>
</evidence>
<dbReference type="AlphaFoldDB" id="A0A1E5NCD2"/>
<keyword evidence="1" id="KW-1133">Transmembrane helix</keyword>
<feature type="transmembrane region" description="Helical" evidence="1">
    <location>
        <begin position="382"/>
        <end position="399"/>
    </location>
</feature>